<evidence type="ECO:0000313" key="2">
    <source>
        <dbReference type="EMBL" id="QEH31868.1"/>
    </source>
</evidence>
<evidence type="ECO:0000313" key="3">
    <source>
        <dbReference type="Proteomes" id="UP000324233"/>
    </source>
</evidence>
<dbReference type="KEGG" id="agv:OJF2_03350"/>
<reference evidence="2 3" key="1">
    <citation type="submission" date="2019-08" db="EMBL/GenBank/DDBJ databases">
        <title>Deep-cultivation of Planctomycetes and their phenomic and genomic characterization uncovers novel biology.</title>
        <authorList>
            <person name="Wiegand S."/>
            <person name="Jogler M."/>
            <person name="Boedeker C."/>
            <person name="Pinto D."/>
            <person name="Vollmers J."/>
            <person name="Rivas-Marin E."/>
            <person name="Kohn T."/>
            <person name="Peeters S.H."/>
            <person name="Heuer A."/>
            <person name="Rast P."/>
            <person name="Oberbeckmann S."/>
            <person name="Bunk B."/>
            <person name="Jeske O."/>
            <person name="Meyerdierks A."/>
            <person name="Storesund J.E."/>
            <person name="Kallscheuer N."/>
            <person name="Luecker S."/>
            <person name="Lage O.M."/>
            <person name="Pohl T."/>
            <person name="Merkel B.J."/>
            <person name="Hornburger P."/>
            <person name="Mueller R.-W."/>
            <person name="Bruemmer F."/>
            <person name="Labrenz M."/>
            <person name="Spormann A.M."/>
            <person name="Op den Camp H."/>
            <person name="Overmann J."/>
            <person name="Amann R."/>
            <person name="Jetten M.S.M."/>
            <person name="Mascher T."/>
            <person name="Medema M.H."/>
            <person name="Devos D.P."/>
            <person name="Kaster A.-K."/>
            <person name="Ovreas L."/>
            <person name="Rohde M."/>
            <person name="Galperin M.Y."/>
            <person name="Jogler C."/>
        </authorList>
    </citation>
    <scope>NUCLEOTIDE SEQUENCE [LARGE SCALE GENOMIC DNA]</scope>
    <source>
        <strain evidence="2 3">OJF2</strain>
    </source>
</reference>
<evidence type="ECO:0000256" key="1">
    <source>
        <dbReference type="SAM" id="MobiDB-lite"/>
    </source>
</evidence>
<sequence>MLVVVLGKNEKSDLTQADRNAIAAVVRASRAELERELGRRPDWPGQGRRAGAMGRTSGAETNGAAARRSASSGGGSTKRTPAGEKNEEAIEAMRSGEPTVRQLTVRTYKADFTTREYGPDDVRRMRGLLGMSQAVFASSLGVEAGTVRPCKQGNRPPSAMVRRFLGEIEGDPTHWRGRVVESDVGGDETGPAS</sequence>
<organism evidence="2 3">
    <name type="scientific">Aquisphaera giovannonii</name>
    <dbReference type="NCBI Taxonomy" id="406548"/>
    <lineage>
        <taxon>Bacteria</taxon>
        <taxon>Pseudomonadati</taxon>
        <taxon>Planctomycetota</taxon>
        <taxon>Planctomycetia</taxon>
        <taxon>Isosphaerales</taxon>
        <taxon>Isosphaeraceae</taxon>
        <taxon>Aquisphaera</taxon>
    </lineage>
</organism>
<protein>
    <recommendedName>
        <fullName evidence="4">HTH cro/C1-type domain-containing protein</fullName>
    </recommendedName>
</protein>
<dbReference type="EMBL" id="CP042997">
    <property type="protein sequence ID" value="QEH31868.1"/>
    <property type="molecule type" value="Genomic_DNA"/>
</dbReference>
<keyword evidence="3" id="KW-1185">Reference proteome</keyword>
<accession>A0A5B9VUD7</accession>
<proteinExistence type="predicted"/>
<feature type="region of interest" description="Disordered" evidence="1">
    <location>
        <begin position="31"/>
        <end position="97"/>
    </location>
</feature>
<dbReference type="SUPFAM" id="SSF47413">
    <property type="entry name" value="lambda repressor-like DNA-binding domains"/>
    <property type="match status" value="1"/>
</dbReference>
<evidence type="ECO:0008006" key="4">
    <source>
        <dbReference type="Google" id="ProtNLM"/>
    </source>
</evidence>
<dbReference type="GO" id="GO:0003677">
    <property type="term" value="F:DNA binding"/>
    <property type="evidence" value="ECO:0007669"/>
    <property type="project" value="InterPro"/>
</dbReference>
<dbReference type="Proteomes" id="UP000324233">
    <property type="component" value="Chromosome"/>
</dbReference>
<dbReference type="InterPro" id="IPR010982">
    <property type="entry name" value="Lambda_DNA-bd_dom_sf"/>
</dbReference>
<dbReference type="Gene3D" id="1.10.260.40">
    <property type="entry name" value="lambda repressor-like DNA-binding domains"/>
    <property type="match status" value="1"/>
</dbReference>
<name>A0A5B9VUD7_9BACT</name>
<dbReference type="AlphaFoldDB" id="A0A5B9VUD7"/>
<feature type="compositionally biased region" description="Basic and acidic residues" evidence="1">
    <location>
        <begin position="31"/>
        <end position="42"/>
    </location>
</feature>
<gene>
    <name evidence="2" type="ORF">OJF2_03350</name>
</gene>